<accession>A0A511JGH9</accession>
<name>A0A511JGH9_9CELL</name>
<feature type="chain" id="PRO_5022152246" description="Secreted protein" evidence="1">
    <location>
        <begin position="28"/>
        <end position="147"/>
    </location>
</feature>
<evidence type="ECO:0000256" key="1">
    <source>
        <dbReference type="SAM" id="SignalP"/>
    </source>
</evidence>
<dbReference type="Proteomes" id="UP000321049">
    <property type="component" value="Unassembled WGS sequence"/>
</dbReference>
<dbReference type="EMBL" id="BJWH01000001">
    <property type="protein sequence ID" value="GEL96823.1"/>
    <property type="molecule type" value="Genomic_DNA"/>
</dbReference>
<keyword evidence="3" id="KW-1185">Reference proteome</keyword>
<gene>
    <name evidence="2" type="ORF">CTE05_03700</name>
</gene>
<organism evidence="2 3">
    <name type="scientific">Cellulomonas terrae</name>
    <dbReference type="NCBI Taxonomy" id="311234"/>
    <lineage>
        <taxon>Bacteria</taxon>
        <taxon>Bacillati</taxon>
        <taxon>Actinomycetota</taxon>
        <taxon>Actinomycetes</taxon>
        <taxon>Micrococcales</taxon>
        <taxon>Cellulomonadaceae</taxon>
        <taxon>Cellulomonas</taxon>
    </lineage>
</organism>
<protein>
    <recommendedName>
        <fullName evidence="4">Secreted protein</fullName>
    </recommendedName>
</protein>
<evidence type="ECO:0000313" key="2">
    <source>
        <dbReference type="EMBL" id="GEL96823.1"/>
    </source>
</evidence>
<proteinExistence type="predicted"/>
<feature type="signal peptide" evidence="1">
    <location>
        <begin position="1"/>
        <end position="27"/>
    </location>
</feature>
<evidence type="ECO:0000313" key="3">
    <source>
        <dbReference type="Proteomes" id="UP000321049"/>
    </source>
</evidence>
<sequence length="147" mass="15451">MVRKMVRGLIALLVAGMSVLAAQPAAAVTRQPVADVTVLPAAHLTDGGAAITARLLVRCRPVDGVQWEGFVNVAQGEVFAWAGLPLVCDGRRHVVHVVLPVSAPPGTAEFTRGTAEVSAVIMDENTLVEYANDARTVKVFARCHGTS</sequence>
<evidence type="ECO:0008006" key="4">
    <source>
        <dbReference type="Google" id="ProtNLM"/>
    </source>
</evidence>
<keyword evidence="1" id="KW-0732">Signal</keyword>
<comment type="caution">
    <text evidence="2">The sequence shown here is derived from an EMBL/GenBank/DDBJ whole genome shotgun (WGS) entry which is preliminary data.</text>
</comment>
<reference evidence="2 3" key="1">
    <citation type="submission" date="2019-07" db="EMBL/GenBank/DDBJ databases">
        <title>Whole genome shotgun sequence of Cellulomonas terrae NBRC 100819.</title>
        <authorList>
            <person name="Hosoyama A."/>
            <person name="Uohara A."/>
            <person name="Ohji S."/>
            <person name="Ichikawa N."/>
        </authorList>
    </citation>
    <scope>NUCLEOTIDE SEQUENCE [LARGE SCALE GENOMIC DNA]</scope>
    <source>
        <strain evidence="2 3">NBRC 100819</strain>
    </source>
</reference>
<dbReference type="AlphaFoldDB" id="A0A511JGH9"/>